<sequence>MDNRTRHDNGRVLATFLLGAGIAGCVAALALIIERLALLTDPSHTPSCDFSPLVSCGSVMETSQASAFGFPNPLIGIVGFTVVATTGAALLAGARFAKWYWVCLQGGVLFGLAFVSWLIFQSIFRIGALCPYCMVVWAVMLPVFWFVTRRNATSGDLGRWVAESPFFKTLWRWESLILTIAYLSIVGLIAHQFWFYWSTLVGS</sequence>
<evidence type="ECO:0000256" key="6">
    <source>
        <dbReference type="ARBA" id="ARBA00023002"/>
    </source>
</evidence>
<dbReference type="RefSeq" id="WP_146825605.1">
    <property type="nucleotide sequence ID" value="NZ_BAAAYQ010000001.1"/>
</dbReference>
<evidence type="ECO:0000256" key="8">
    <source>
        <dbReference type="ARBA" id="ARBA00023157"/>
    </source>
</evidence>
<evidence type="ECO:0000256" key="4">
    <source>
        <dbReference type="ARBA" id="ARBA00022719"/>
    </source>
</evidence>
<keyword evidence="13" id="KW-1185">Reference proteome</keyword>
<dbReference type="InterPro" id="IPR041714">
    <property type="entry name" value="VKOR_Actinobacteria"/>
</dbReference>
<gene>
    <name evidence="12" type="ORF">AFL01nite_05940</name>
</gene>
<keyword evidence="5 10" id="KW-1133">Transmembrane helix</keyword>
<evidence type="ECO:0000313" key="12">
    <source>
        <dbReference type="EMBL" id="GEO88267.1"/>
    </source>
</evidence>
<dbReference type="SMART" id="SM00756">
    <property type="entry name" value="VKc"/>
    <property type="match status" value="1"/>
</dbReference>
<feature type="transmembrane region" description="Helical" evidence="10">
    <location>
        <begin position="74"/>
        <end position="92"/>
    </location>
</feature>
<keyword evidence="8" id="KW-1015">Disulfide bond</keyword>
<comment type="subcellular location">
    <subcellularLocation>
        <location evidence="1">Membrane</location>
        <topology evidence="1">Multi-pass membrane protein</topology>
    </subcellularLocation>
</comment>
<reference evidence="12 13" key="1">
    <citation type="submission" date="2019-07" db="EMBL/GenBank/DDBJ databases">
        <title>Whole genome shotgun sequence of Aeromicrobium flavum NBRC 107625.</title>
        <authorList>
            <person name="Hosoyama A."/>
            <person name="Uohara A."/>
            <person name="Ohji S."/>
            <person name="Ichikawa N."/>
        </authorList>
    </citation>
    <scope>NUCLEOTIDE SEQUENCE [LARGE SCALE GENOMIC DNA]</scope>
    <source>
        <strain evidence="12 13">NBRC 107625</strain>
    </source>
</reference>
<keyword evidence="7 10" id="KW-0472">Membrane</keyword>
<proteinExistence type="inferred from homology"/>
<organism evidence="12 13">
    <name type="scientific">Aeromicrobium flavum</name>
    <dbReference type="NCBI Taxonomy" id="416568"/>
    <lineage>
        <taxon>Bacteria</taxon>
        <taxon>Bacillati</taxon>
        <taxon>Actinomycetota</taxon>
        <taxon>Actinomycetes</taxon>
        <taxon>Propionibacteriales</taxon>
        <taxon>Nocardioidaceae</taxon>
        <taxon>Aeromicrobium</taxon>
    </lineage>
</organism>
<evidence type="ECO:0000256" key="9">
    <source>
        <dbReference type="ARBA" id="ARBA00023284"/>
    </source>
</evidence>
<dbReference type="OrthoDB" id="9783799at2"/>
<dbReference type="EMBL" id="BJZQ01000001">
    <property type="protein sequence ID" value="GEO88267.1"/>
    <property type="molecule type" value="Genomic_DNA"/>
</dbReference>
<evidence type="ECO:0000256" key="5">
    <source>
        <dbReference type="ARBA" id="ARBA00022989"/>
    </source>
</evidence>
<keyword evidence="9" id="KW-0676">Redox-active center</keyword>
<comment type="caution">
    <text evidence="12">The sequence shown here is derived from an EMBL/GenBank/DDBJ whole genome shotgun (WGS) entry which is preliminary data.</text>
</comment>
<dbReference type="GO" id="GO:0016491">
    <property type="term" value="F:oxidoreductase activity"/>
    <property type="evidence" value="ECO:0007669"/>
    <property type="project" value="UniProtKB-KW"/>
</dbReference>
<dbReference type="PROSITE" id="PS51257">
    <property type="entry name" value="PROKAR_LIPOPROTEIN"/>
    <property type="match status" value="1"/>
</dbReference>
<evidence type="ECO:0000256" key="10">
    <source>
        <dbReference type="SAM" id="Phobius"/>
    </source>
</evidence>
<dbReference type="Proteomes" id="UP000321769">
    <property type="component" value="Unassembled WGS sequence"/>
</dbReference>
<evidence type="ECO:0000256" key="7">
    <source>
        <dbReference type="ARBA" id="ARBA00023136"/>
    </source>
</evidence>
<feature type="transmembrane region" description="Helical" evidence="10">
    <location>
        <begin position="99"/>
        <end position="120"/>
    </location>
</feature>
<feature type="transmembrane region" description="Helical" evidence="10">
    <location>
        <begin position="126"/>
        <end position="147"/>
    </location>
</feature>
<keyword evidence="4" id="KW-0874">Quinone</keyword>
<dbReference type="AlphaFoldDB" id="A0A512HS37"/>
<feature type="transmembrane region" description="Helical" evidence="10">
    <location>
        <begin position="176"/>
        <end position="197"/>
    </location>
</feature>
<dbReference type="InterPro" id="IPR012932">
    <property type="entry name" value="VKOR"/>
</dbReference>
<feature type="domain" description="Vitamin K epoxide reductase" evidence="11">
    <location>
        <begin position="10"/>
        <end position="151"/>
    </location>
</feature>
<dbReference type="Pfam" id="PF07884">
    <property type="entry name" value="VKOR"/>
    <property type="match status" value="1"/>
</dbReference>
<keyword evidence="6" id="KW-0560">Oxidoreductase</keyword>
<name>A0A512HS37_9ACTN</name>
<protein>
    <recommendedName>
        <fullName evidence="11">Vitamin K epoxide reductase domain-containing protein</fullName>
    </recommendedName>
</protein>
<evidence type="ECO:0000256" key="2">
    <source>
        <dbReference type="ARBA" id="ARBA00006214"/>
    </source>
</evidence>
<keyword evidence="3 10" id="KW-0812">Transmembrane</keyword>
<evidence type="ECO:0000256" key="1">
    <source>
        <dbReference type="ARBA" id="ARBA00004141"/>
    </source>
</evidence>
<feature type="transmembrane region" description="Helical" evidence="10">
    <location>
        <begin position="12"/>
        <end position="33"/>
    </location>
</feature>
<dbReference type="GO" id="GO:0016020">
    <property type="term" value="C:membrane"/>
    <property type="evidence" value="ECO:0007669"/>
    <property type="project" value="UniProtKB-SubCell"/>
</dbReference>
<dbReference type="InterPro" id="IPR038354">
    <property type="entry name" value="VKOR_sf"/>
</dbReference>
<comment type="similarity">
    <text evidence="2">Belongs to the VKOR family.</text>
</comment>
<accession>A0A512HS37</accession>
<dbReference type="GO" id="GO:0048038">
    <property type="term" value="F:quinone binding"/>
    <property type="evidence" value="ECO:0007669"/>
    <property type="project" value="UniProtKB-KW"/>
</dbReference>
<evidence type="ECO:0000313" key="13">
    <source>
        <dbReference type="Proteomes" id="UP000321769"/>
    </source>
</evidence>
<evidence type="ECO:0000256" key="3">
    <source>
        <dbReference type="ARBA" id="ARBA00022692"/>
    </source>
</evidence>
<dbReference type="Gene3D" id="1.20.1440.130">
    <property type="entry name" value="VKOR domain"/>
    <property type="match status" value="1"/>
</dbReference>
<evidence type="ECO:0000259" key="11">
    <source>
        <dbReference type="SMART" id="SM00756"/>
    </source>
</evidence>
<dbReference type="CDD" id="cd12922">
    <property type="entry name" value="VKOR_5"/>
    <property type="match status" value="1"/>
</dbReference>